<name>M3AB36_9PROT</name>
<dbReference type="InterPro" id="IPR056974">
    <property type="entry name" value="Tail_Gp41-like"/>
</dbReference>
<comment type="caution">
    <text evidence="2">The sequence shown here is derived from an EMBL/GenBank/DDBJ whole genome shotgun (WGS) entry which is preliminary data.</text>
</comment>
<dbReference type="Proteomes" id="UP000011744">
    <property type="component" value="Unassembled WGS sequence"/>
</dbReference>
<accession>M3AB36</accession>
<feature type="region of interest" description="Disordered" evidence="1">
    <location>
        <begin position="108"/>
        <end position="127"/>
    </location>
</feature>
<evidence type="ECO:0000313" key="2">
    <source>
        <dbReference type="EMBL" id="EME69714.1"/>
    </source>
</evidence>
<dbReference type="Pfam" id="PF23746">
    <property type="entry name" value="Gp41_Mu"/>
    <property type="match status" value="1"/>
</dbReference>
<protein>
    <submittedName>
        <fullName evidence="2">Mu-like prophage FluMu protein gp41</fullName>
    </submittedName>
</protein>
<dbReference type="RefSeq" id="WP_008617689.1">
    <property type="nucleotide sequence ID" value="NZ_AONQ01000028.1"/>
</dbReference>
<dbReference type="AlphaFoldDB" id="M3AB36"/>
<keyword evidence="3" id="KW-1185">Reference proteome</keyword>
<proteinExistence type="predicted"/>
<dbReference type="EMBL" id="AONQ01000028">
    <property type="protein sequence ID" value="EME69714.1"/>
    <property type="molecule type" value="Genomic_DNA"/>
</dbReference>
<evidence type="ECO:0000313" key="3">
    <source>
        <dbReference type="Proteomes" id="UP000011744"/>
    </source>
</evidence>
<evidence type="ECO:0000256" key="1">
    <source>
        <dbReference type="SAM" id="MobiDB-lite"/>
    </source>
</evidence>
<sequence length="127" mass="13600">MAEIKVPLPTGSKFGERTAVIAILRELGTADIVGAGEDSEKCVLGPDGQYHLVVSPTLSGLHLLRRQIKRLEDAGGTVMDGPLDVPMFFRLAPEDFLAIQQAAETMDKAGQEALDRMSERGRGAPPS</sequence>
<dbReference type="OrthoDB" id="5464046at2"/>
<dbReference type="PATRIC" id="fig|1244869.3.peg.2373"/>
<reference evidence="2 3" key="1">
    <citation type="journal article" date="2014" name="Genome Announc.">
        <title>Draft Genome Sequence of Magnetospirillum sp. Strain SO-1, a Freshwater Magnetotactic Bacterium Isolated from the Ol'khovka River, Russia.</title>
        <authorList>
            <person name="Grouzdev D.S."/>
            <person name="Dziuba M.V."/>
            <person name="Sukhacheva M.S."/>
            <person name="Mardanov A.V."/>
            <person name="Beletskiy A.V."/>
            <person name="Kuznetsov B.B."/>
            <person name="Skryabin K.G."/>
        </authorList>
    </citation>
    <scope>NUCLEOTIDE SEQUENCE [LARGE SCALE GENOMIC DNA]</scope>
    <source>
        <strain evidence="2 3">SO-1</strain>
    </source>
</reference>
<organism evidence="2 3">
    <name type="scientific">Paramagnetospirillum caucaseum</name>
    <dbReference type="NCBI Taxonomy" id="1244869"/>
    <lineage>
        <taxon>Bacteria</taxon>
        <taxon>Pseudomonadati</taxon>
        <taxon>Pseudomonadota</taxon>
        <taxon>Alphaproteobacteria</taxon>
        <taxon>Rhodospirillales</taxon>
        <taxon>Magnetospirillaceae</taxon>
        <taxon>Paramagnetospirillum</taxon>
    </lineage>
</organism>
<dbReference type="STRING" id="1244869.H261_11779"/>
<gene>
    <name evidence="2" type="ORF">H261_11779</name>
</gene>
<dbReference type="eggNOG" id="COG4518">
    <property type="taxonomic scope" value="Bacteria"/>
</dbReference>